<dbReference type="SUPFAM" id="SSF54373">
    <property type="entry name" value="FAD-linked reductases, C-terminal domain"/>
    <property type="match status" value="1"/>
</dbReference>
<keyword evidence="3" id="KW-0274">FAD</keyword>
<gene>
    <name evidence="7" type="ORF">GCM10020366_38450</name>
</gene>
<dbReference type="Proteomes" id="UP001500483">
    <property type="component" value="Unassembled WGS sequence"/>
</dbReference>
<keyword evidence="8" id="KW-1185">Reference proteome</keyword>
<dbReference type="PANTHER" id="PTHR13789:SF318">
    <property type="entry name" value="GERANYLGERANYL DIPHOSPHATE REDUCTASE"/>
    <property type="match status" value="1"/>
</dbReference>
<keyword evidence="4" id="KW-0560">Oxidoreductase</keyword>
<accession>A0ABP6RRI4</accession>
<evidence type="ECO:0000256" key="1">
    <source>
        <dbReference type="ARBA" id="ARBA00001974"/>
    </source>
</evidence>
<protein>
    <recommendedName>
        <fullName evidence="6">FAD-binding domain-containing protein</fullName>
    </recommendedName>
</protein>
<dbReference type="Gene3D" id="3.50.50.60">
    <property type="entry name" value="FAD/NAD(P)-binding domain"/>
    <property type="match status" value="1"/>
</dbReference>
<organism evidence="7 8">
    <name type="scientific">Saccharopolyspora gregorii</name>
    <dbReference type="NCBI Taxonomy" id="33914"/>
    <lineage>
        <taxon>Bacteria</taxon>
        <taxon>Bacillati</taxon>
        <taxon>Actinomycetota</taxon>
        <taxon>Actinomycetes</taxon>
        <taxon>Pseudonocardiales</taxon>
        <taxon>Pseudonocardiaceae</taxon>
        <taxon>Saccharopolyspora</taxon>
    </lineage>
</organism>
<dbReference type="InterPro" id="IPR036188">
    <property type="entry name" value="FAD/NAD-bd_sf"/>
</dbReference>
<dbReference type="InterPro" id="IPR002938">
    <property type="entry name" value="FAD-bd"/>
</dbReference>
<evidence type="ECO:0000313" key="7">
    <source>
        <dbReference type="EMBL" id="GAA3360041.1"/>
    </source>
</evidence>
<sequence>MAAPVAIIGGGIGGLTLALALRRRGVDAEVHEQAPELREVGAAVALSANGTRVLRELGLGEGLARCGAVPTELIYRRWDSGDRVHDHPVAADYERRFGAPYYGVHRADLQRLLAAECGDRVRLGRRLVGISAAGSGHRLEFADGSVTEAEVVVGADGVHSAVRRWVTGEDPATYSGTSGFRGLVPVEQLPSLPDPQAIQFWMGPGAHLLHYPIGDGSIVNFLAVVHEPERWSAPGWTEDVPVERIRDRFADWHPGVRELVERTSLPQRWALFGQRALNRWYRGGAVLLGDAAHAMLPHHGQGANQTIEDAVTLAECLRDGDRGTALRRYARLRRARTRAVQRSSWIASDLLHLPDGAEAERRDHQLTGIGTTLHWIHSHDARAAATRP</sequence>
<dbReference type="RefSeq" id="WP_344928432.1">
    <property type="nucleotide sequence ID" value="NZ_BAAAYK010000038.1"/>
</dbReference>
<comment type="caution">
    <text evidence="7">The sequence shown here is derived from an EMBL/GenBank/DDBJ whole genome shotgun (WGS) entry which is preliminary data.</text>
</comment>
<name>A0ABP6RRI4_9PSEU</name>
<evidence type="ECO:0000259" key="6">
    <source>
        <dbReference type="Pfam" id="PF01494"/>
    </source>
</evidence>
<evidence type="ECO:0000256" key="4">
    <source>
        <dbReference type="ARBA" id="ARBA00023002"/>
    </source>
</evidence>
<comment type="cofactor">
    <cofactor evidence="1">
        <name>FAD</name>
        <dbReference type="ChEBI" id="CHEBI:57692"/>
    </cofactor>
</comment>
<dbReference type="EMBL" id="BAAAYK010000038">
    <property type="protein sequence ID" value="GAA3360041.1"/>
    <property type="molecule type" value="Genomic_DNA"/>
</dbReference>
<feature type="domain" description="FAD-binding" evidence="6">
    <location>
        <begin position="3"/>
        <end position="341"/>
    </location>
</feature>
<evidence type="ECO:0000256" key="3">
    <source>
        <dbReference type="ARBA" id="ARBA00022827"/>
    </source>
</evidence>
<dbReference type="Pfam" id="PF01494">
    <property type="entry name" value="FAD_binding_3"/>
    <property type="match status" value="1"/>
</dbReference>
<dbReference type="PANTHER" id="PTHR13789">
    <property type="entry name" value="MONOOXYGENASE"/>
    <property type="match status" value="1"/>
</dbReference>
<evidence type="ECO:0000313" key="8">
    <source>
        <dbReference type="Proteomes" id="UP001500483"/>
    </source>
</evidence>
<keyword evidence="5" id="KW-0503">Monooxygenase</keyword>
<evidence type="ECO:0000256" key="2">
    <source>
        <dbReference type="ARBA" id="ARBA00022630"/>
    </source>
</evidence>
<dbReference type="PRINTS" id="PR00420">
    <property type="entry name" value="RNGMNOXGNASE"/>
</dbReference>
<proteinExistence type="predicted"/>
<reference evidence="8" key="1">
    <citation type="journal article" date="2019" name="Int. J. Syst. Evol. Microbiol.">
        <title>The Global Catalogue of Microorganisms (GCM) 10K type strain sequencing project: providing services to taxonomists for standard genome sequencing and annotation.</title>
        <authorList>
            <consortium name="The Broad Institute Genomics Platform"/>
            <consortium name="The Broad Institute Genome Sequencing Center for Infectious Disease"/>
            <person name="Wu L."/>
            <person name="Ma J."/>
        </authorList>
    </citation>
    <scope>NUCLEOTIDE SEQUENCE [LARGE SCALE GENOMIC DNA]</scope>
    <source>
        <strain evidence="8">JCM 9687</strain>
    </source>
</reference>
<keyword evidence="2" id="KW-0285">Flavoprotein</keyword>
<dbReference type="InterPro" id="IPR050493">
    <property type="entry name" value="FAD-dep_Monooxygenase_BioMet"/>
</dbReference>
<evidence type="ECO:0000256" key="5">
    <source>
        <dbReference type="ARBA" id="ARBA00023033"/>
    </source>
</evidence>
<dbReference type="SUPFAM" id="SSF51905">
    <property type="entry name" value="FAD/NAD(P)-binding domain"/>
    <property type="match status" value="1"/>
</dbReference>